<dbReference type="Gene3D" id="1.10.10.10">
    <property type="entry name" value="Winged helix-like DNA-binding domain superfamily/Winged helix DNA-binding domain"/>
    <property type="match status" value="1"/>
</dbReference>
<accession>A0A919A357</accession>
<feature type="compositionally biased region" description="Low complexity" evidence="4">
    <location>
        <begin position="45"/>
        <end position="60"/>
    </location>
</feature>
<dbReference type="NCBIfam" id="NF041121">
    <property type="entry name" value="SAV_2336_NTERM"/>
    <property type="match status" value="1"/>
</dbReference>
<dbReference type="SUPFAM" id="SSF56784">
    <property type="entry name" value="HAD-like"/>
    <property type="match status" value="1"/>
</dbReference>
<dbReference type="Gene3D" id="1.25.40.10">
    <property type="entry name" value="Tetratricopeptide repeat domain"/>
    <property type="match status" value="1"/>
</dbReference>
<name>A0A919A357_9ACTN</name>
<comment type="caution">
    <text evidence="6">The sequence shown here is derived from an EMBL/GenBank/DDBJ whole genome shotgun (WGS) entry which is preliminary data.</text>
</comment>
<proteinExistence type="predicted"/>
<feature type="compositionally biased region" description="Pro residues" evidence="4">
    <location>
        <begin position="61"/>
        <end position="102"/>
    </location>
</feature>
<keyword evidence="7" id="KW-1185">Reference proteome</keyword>
<dbReference type="Pfam" id="PF00702">
    <property type="entry name" value="Hydrolase"/>
    <property type="match status" value="1"/>
</dbReference>
<dbReference type="GO" id="GO:0000160">
    <property type="term" value="P:phosphorelay signal transduction system"/>
    <property type="evidence" value="ECO:0007669"/>
    <property type="project" value="UniProtKB-KW"/>
</dbReference>
<dbReference type="CDD" id="cd15831">
    <property type="entry name" value="BTAD"/>
    <property type="match status" value="1"/>
</dbReference>
<feature type="compositionally biased region" description="Basic and acidic residues" evidence="4">
    <location>
        <begin position="1016"/>
        <end position="1037"/>
    </location>
</feature>
<dbReference type="SUPFAM" id="SSF56112">
    <property type="entry name" value="Protein kinase-like (PK-like)"/>
    <property type="match status" value="1"/>
</dbReference>
<feature type="domain" description="Protein kinase" evidence="5">
    <location>
        <begin position="512"/>
        <end position="871"/>
    </location>
</feature>
<keyword evidence="2" id="KW-0805">Transcription regulation</keyword>
<dbReference type="RefSeq" id="WP_190202178.1">
    <property type="nucleotide sequence ID" value="NZ_BNBI01000001.1"/>
</dbReference>
<dbReference type="SUPFAM" id="SSF48452">
    <property type="entry name" value="TPR-like"/>
    <property type="match status" value="1"/>
</dbReference>
<dbReference type="InterPro" id="IPR011009">
    <property type="entry name" value="Kinase-like_dom_sf"/>
</dbReference>
<dbReference type="GO" id="GO:0004672">
    <property type="term" value="F:protein kinase activity"/>
    <property type="evidence" value="ECO:0007669"/>
    <property type="project" value="InterPro"/>
</dbReference>
<dbReference type="EMBL" id="BNBI01000001">
    <property type="protein sequence ID" value="GHE83504.1"/>
    <property type="molecule type" value="Genomic_DNA"/>
</dbReference>
<evidence type="ECO:0000256" key="4">
    <source>
        <dbReference type="SAM" id="MobiDB-lite"/>
    </source>
</evidence>
<dbReference type="SMART" id="SM00220">
    <property type="entry name" value="S_TKc"/>
    <property type="match status" value="1"/>
</dbReference>
<dbReference type="InterPro" id="IPR051677">
    <property type="entry name" value="AfsR-DnrI-RedD_regulator"/>
</dbReference>
<dbReference type="Pfam" id="PF07714">
    <property type="entry name" value="PK_Tyr_Ser-Thr"/>
    <property type="match status" value="1"/>
</dbReference>
<reference evidence="6" key="2">
    <citation type="submission" date="2020-09" db="EMBL/GenBank/DDBJ databases">
        <authorList>
            <person name="Sun Q."/>
            <person name="Ohkuma M."/>
        </authorList>
    </citation>
    <scope>NUCLEOTIDE SEQUENCE</scope>
    <source>
        <strain evidence="6">JCM 4477</strain>
    </source>
</reference>
<dbReference type="InterPro" id="IPR005158">
    <property type="entry name" value="BTAD"/>
</dbReference>
<protein>
    <recommendedName>
        <fullName evidence="5">Protein kinase domain-containing protein</fullName>
    </recommendedName>
</protein>
<evidence type="ECO:0000256" key="2">
    <source>
        <dbReference type="ARBA" id="ARBA00023015"/>
    </source>
</evidence>
<dbReference type="Gene3D" id="1.10.510.10">
    <property type="entry name" value="Transferase(Phosphotransferase) domain 1"/>
    <property type="match status" value="1"/>
</dbReference>
<feature type="region of interest" description="Disordered" evidence="4">
    <location>
        <begin position="45"/>
        <end position="122"/>
    </location>
</feature>
<dbReference type="PANTHER" id="PTHR35807:SF1">
    <property type="entry name" value="TRANSCRIPTIONAL REGULATOR REDD"/>
    <property type="match status" value="1"/>
</dbReference>
<evidence type="ECO:0000256" key="3">
    <source>
        <dbReference type="ARBA" id="ARBA00023163"/>
    </source>
</evidence>
<dbReference type="InterPro" id="IPR000719">
    <property type="entry name" value="Prot_kinase_dom"/>
</dbReference>
<gene>
    <name evidence="6" type="ORF">GCM10018772_02410</name>
</gene>
<dbReference type="Gene3D" id="3.40.50.1000">
    <property type="entry name" value="HAD superfamily/HAD-like"/>
    <property type="match status" value="1"/>
</dbReference>
<evidence type="ECO:0000256" key="1">
    <source>
        <dbReference type="ARBA" id="ARBA00023012"/>
    </source>
</evidence>
<dbReference type="Proteomes" id="UP000630718">
    <property type="component" value="Unassembled WGS sequence"/>
</dbReference>
<organism evidence="6 7">
    <name type="scientific">Streptomyces fumanus</name>
    <dbReference type="NCBI Taxonomy" id="67302"/>
    <lineage>
        <taxon>Bacteria</taxon>
        <taxon>Bacillati</taxon>
        <taxon>Actinomycetota</taxon>
        <taxon>Actinomycetes</taxon>
        <taxon>Kitasatosporales</taxon>
        <taxon>Streptomycetaceae</taxon>
        <taxon>Streptomyces</taxon>
    </lineage>
</organism>
<dbReference type="InterPro" id="IPR011990">
    <property type="entry name" value="TPR-like_helical_dom_sf"/>
</dbReference>
<dbReference type="PROSITE" id="PS50011">
    <property type="entry name" value="PROTEIN_KINASE_DOM"/>
    <property type="match status" value="1"/>
</dbReference>
<dbReference type="InterPro" id="IPR036412">
    <property type="entry name" value="HAD-like_sf"/>
</dbReference>
<sequence length="1302" mass="140433">MPSDRPGSAEPLARLADVLARAASGVRPTPLELAELLWLARHMTSDTPAPDAPAPSSDAPDPVPAVPPPAPQPAPPPAPAPPASPPPAGPPDDTPPPPAPPRPADRSPLHLPAPDPTETTAARPHTAVLAPAPPMLRHPLDLQRALRPLKRHADSPVGRELDERATADRIARLGLDPRWWLPVLRPARERWLELRLVYDTGPTMPVWRPLIRELHTALAQSGVFRTVTAHRAGPDGTVRGEAAHAPAAGRTVTLLVSDCMGTQWRPGPAGLRWYRTLHRWARRMPLALVQPLPEHLWRDTALPATPGTLTAPHPAAPTASLVLTPYDTGTPAARPGGAVALPVLEAGPDWLANWASLVADPGGTPYPGAAALLRSRPVPAEGGDRTDLTALSAEELVLRFRATASPEAVRLAGHLALGRPDLPVMRLVQAAVEPDPRPAHLAEVILSGMLTRAAGPPGSYAFRPGVRELLLRGLPRSARDRTGELLRRTGVLIDERAGRTPGEFRAFVPARHGSETAVAGGAFAEISPGSARQLSVTDRVPSPVPPELGRRYRPARRLDTDGRLWLAEDVRARRTVALKLHRTLPDPAGRAAFLRDAGLLRGLGHPGVVAVHDFGIEDDVPYVVMEHVDGITLHSLAASARHRLPPPLTVSVGAQLARALTAVHRAGLTHGALEMSRVILLPDGTVKLTLFEPGRTSGPAGRSADLRALGESLVWLASGSSHPAVPIDSRRLRHLPAALRGPYAHALDLLRARSHWTQAQGLDLLLDPQLTALAREAYRPRSYRVLGPLRVETPDGPAALEPETAAMLAMLLFDHGRTVTFDELRWGLWHTAEEPSGVRAELHRMAARLREVLGPGALATLSHGLALHTSADYVDVVHCEDLVRRADAASRAEGHAAARAHLTRALALWRGDEPLSGVPGWAARTARGRLLQLRLALYRRRAETDLALGAHDRAAADLARLVRDHPSREDFRRLYLIALRRQGRIEEALDVYEEYELSGGRDPDLYVLGQELRAERAGPVEEAERRTYQPPPDHRTPYDPAAGLDEPDEEPAGEPAGGPVPSSGERTAADLIARSRCVLLGFDDVVARLYRPGAEREVLLDVMQLLAENRDPEDALTGAAPLPRVDPVLAEGYAATLDLVRAFAGHRLARAVRLRLDRHEERAARTARPTPLANRLIRELHTREVPVAVVTDRAQAPVETYLRRRGLLDCLPGGVHGRAADLRRLMPDPDVLHRALEQLGADAGECVLVGSSVAEQAAARAVGLPFIGVRRGERAREDLRAADPATVLVPDLRPLLTAAANR</sequence>
<feature type="compositionally biased region" description="Low complexity" evidence="4">
    <location>
        <begin position="1053"/>
        <end position="1065"/>
    </location>
</feature>
<evidence type="ECO:0000313" key="7">
    <source>
        <dbReference type="Proteomes" id="UP000630718"/>
    </source>
</evidence>
<evidence type="ECO:0000259" key="5">
    <source>
        <dbReference type="PROSITE" id="PS50011"/>
    </source>
</evidence>
<dbReference type="GO" id="GO:0003677">
    <property type="term" value="F:DNA binding"/>
    <property type="evidence" value="ECO:0007669"/>
    <property type="project" value="TreeGrafter"/>
</dbReference>
<dbReference type="SMART" id="SM01043">
    <property type="entry name" value="BTAD"/>
    <property type="match status" value="1"/>
</dbReference>
<dbReference type="InterPro" id="IPR023214">
    <property type="entry name" value="HAD_sf"/>
</dbReference>
<keyword evidence="3" id="KW-0804">Transcription</keyword>
<dbReference type="Pfam" id="PF03704">
    <property type="entry name" value="BTAD"/>
    <property type="match status" value="1"/>
</dbReference>
<evidence type="ECO:0000313" key="6">
    <source>
        <dbReference type="EMBL" id="GHE83504.1"/>
    </source>
</evidence>
<feature type="region of interest" description="Disordered" evidence="4">
    <location>
        <begin position="1016"/>
        <end position="1065"/>
    </location>
</feature>
<dbReference type="Gene3D" id="3.30.200.20">
    <property type="entry name" value="Phosphorylase Kinase, domain 1"/>
    <property type="match status" value="1"/>
</dbReference>
<dbReference type="InterPro" id="IPR047738">
    <property type="entry name" value="SAV_2336-like_N"/>
</dbReference>
<keyword evidence="1" id="KW-0902">Two-component regulatory system</keyword>
<dbReference type="GO" id="GO:0005524">
    <property type="term" value="F:ATP binding"/>
    <property type="evidence" value="ECO:0007669"/>
    <property type="project" value="InterPro"/>
</dbReference>
<dbReference type="PANTHER" id="PTHR35807">
    <property type="entry name" value="TRANSCRIPTIONAL REGULATOR REDD-RELATED"/>
    <property type="match status" value="1"/>
</dbReference>
<dbReference type="InterPro" id="IPR036388">
    <property type="entry name" value="WH-like_DNA-bd_sf"/>
</dbReference>
<dbReference type="InterPro" id="IPR001245">
    <property type="entry name" value="Ser-Thr/Tyr_kinase_cat_dom"/>
</dbReference>
<dbReference type="GO" id="GO:0006355">
    <property type="term" value="P:regulation of DNA-templated transcription"/>
    <property type="evidence" value="ECO:0007669"/>
    <property type="project" value="TreeGrafter"/>
</dbReference>
<reference evidence="6" key="1">
    <citation type="journal article" date="2014" name="Int. J. Syst. Evol. Microbiol.">
        <title>Complete genome sequence of Corynebacterium casei LMG S-19264T (=DSM 44701T), isolated from a smear-ripened cheese.</title>
        <authorList>
            <consortium name="US DOE Joint Genome Institute (JGI-PGF)"/>
            <person name="Walter F."/>
            <person name="Albersmeier A."/>
            <person name="Kalinowski J."/>
            <person name="Ruckert C."/>
        </authorList>
    </citation>
    <scope>NUCLEOTIDE SEQUENCE</scope>
    <source>
        <strain evidence="6">JCM 4477</strain>
    </source>
</reference>